<sequence length="208" mass="21051">MPGKVHLALAGALLTGVGVIGATTVAEAGPWSRGRSIALHDAAGTRVGTVVVQRRGVTKIRVGVQVRGLAPGFHGFHVHTTGVCDPKAVDPATGQATPFFSAGGHLDVARAAGEPDTTVLPLPVAPHDHGDHAGDLPPLLAGEDGVAAASFITDRFKISRLTDADGAAFVVHALPDNLAHIPERYGAADAATLRTGDAGGRVACGVLR</sequence>
<proteinExistence type="inferred from homology"/>
<dbReference type="EMBL" id="SZQA01000054">
    <property type="protein sequence ID" value="TKK80791.1"/>
    <property type="molecule type" value="Genomic_DNA"/>
</dbReference>
<dbReference type="PANTHER" id="PTHR10003">
    <property type="entry name" value="SUPEROXIDE DISMUTASE CU-ZN -RELATED"/>
    <property type="match status" value="1"/>
</dbReference>
<feature type="domain" description="Superoxide dismutase copper/zinc binding" evidence="2">
    <location>
        <begin position="48"/>
        <end position="206"/>
    </location>
</feature>
<dbReference type="GO" id="GO:0006801">
    <property type="term" value="P:superoxide metabolic process"/>
    <property type="evidence" value="ECO:0007669"/>
    <property type="project" value="InterPro"/>
</dbReference>
<dbReference type="SUPFAM" id="SSF49329">
    <property type="entry name" value="Cu,Zn superoxide dismutase-like"/>
    <property type="match status" value="1"/>
</dbReference>
<dbReference type="GO" id="GO:0005507">
    <property type="term" value="F:copper ion binding"/>
    <property type="evidence" value="ECO:0007669"/>
    <property type="project" value="InterPro"/>
</dbReference>
<evidence type="ECO:0000256" key="1">
    <source>
        <dbReference type="ARBA" id="ARBA00010457"/>
    </source>
</evidence>
<gene>
    <name evidence="3" type="ORF">FDA94_35180</name>
</gene>
<evidence type="ECO:0000313" key="4">
    <source>
        <dbReference type="Proteomes" id="UP000308705"/>
    </source>
</evidence>
<dbReference type="OrthoDB" id="9792957at2"/>
<evidence type="ECO:0000259" key="2">
    <source>
        <dbReference type="Pfam" id="PF00080"/>
    </source>
</evidence>
<name>A0A4U3LX92_9ACTN</name>
<dbReference type="Gene3D" id="2.60.40.200">
    <property type="entry name" value="Superoxide dismutase, copper/zinc binding domain"/>
    <property type="match status" value="1"/>
</dbReference>
<dbReference type="RefSeq" id="WP_137251364.1">
    <property type="nucleotide sequence ID" value="NZ_SZQA01000054.1"/>
</dbReference>
<dbReference type="InterPro" id="IPR024134">
    <property type="entry name" value="SOD_Cu/Zn_/chaperone"/>
</dbReference>
<evidence type="ECO:0000313" key="3">
    <source>
        <dbReference type="EMBL" id="TKK80791.1"/>
    </source>
</evidence>
<accession>A0A4U3LX92</accession>
<dbReference type="Proteomes" id="UP000308705">
    <property type="component" value="Unassembled WGS sequence"/>
</dbReference>
<dbReference type="InterPro" id="IPR036423">
    <property type="entry name" value="SOD-like_Cu/Zn_dom_sf"/>
</dbReference>
<dbReference type="Pfam" id="PF00080">
    <property type="entry name" value="Sod_Cu"/>
    <property type="match status" value="1"/>
</dbReference>
<reference evidence="3 4" key="1">
    <citation type="submission" date="2019-04" db="EMBL/GenBank/DDBJ databases">
        <title>Herbidospora sp. NEAU-GS14.nov., a novel actinomycete isolated from soil.</title>
        <authorList>
            <person name="Han L."/>
        </authorList>
    </citation>
    <scope>NUCLEOTIDE SEQUENCE [LARGE SCALE GENOMIC DNA]</scope>
    <source>
        <strain evidence="3 4">NEAU-GS14</strain>
    </source>
</reference>
<organism evidence="3 4">
    <name type="scientific">Herbidospora galbida</name>
    <dbReference type="NCBI Taxonomy" id="2575442"/>
    <lineage>
        <taxon>Bacteria</taxon>
        <taxon>Bacillati</taxon>
        <taxon>Actinomycetota</taxon>
        <taxon>Actinomycetes</taxon>
        <taxon>Streptosporangiales</taxon>
        <taxon>Streptosporangiaceae</taxon>
        <taxon>Herbidospora</taxon>
    </lineage>
</organism>
<comment type="similarity">
    <text evidence="1">Belongs to the Cu-Zn superoxide dismutase family.</text>
</comment>
<keyword evidence="4" id="KW-1185">Reference proteome</keyword>
<dbReference type="InterPro" id="IPR001424">
    <property type="entry name" value="SOD_Cu_Zn_dom"/>
</dbReference>
<protein>
    <submittedName>
        <fullName evidence="3">Superoxide dismutase family protein</fullName>
    </submittedName>
</protein>
<comment type="caution">
    <text evidence="3">The sequence shown here is derived from an EMBL/GenBank/DDBJ whole genome shotgun (WGS) entry which is preliminary data.</text>
</comment>
<dbReference type="AlphaFoldDB" id="A0A4U3LX92"/>